<keyword evidence="2" id="KW-0732">Signal</keyword>
<evidence type="ECO:0000256" key="2">
    <source>
        <dbReference type="SAM" id="SignalP"/>
    </source>
</evidence>
<dbReference type="InterPro" id="IPR011990">
    <property type="entry name" value="TPR-like_helical_dom_sf"/>
</dbReference>
<accession>A0ABW5ISC0</accession>
<dbReference type="PROSITE" id="PS50005">
    <property type="entry name" value="TPR"/>
    <property type="match status" value="1"/>
</dbReference>
<evidence type="ECO:0000313" key="3">
    <source>
        <dbReference type="EMBL" id="MFD2516309.1"/>
    </source>
</evidence>
<evidence type="ECO:0000256" key="1">
    <source>
        <dbReference type="PROSITE-ProRule" id="PRU00339"/>
    </source>
</evidence>
<dbReference type="Gene3D" id="1.25.40.1040">
    <property type="match status" value="1"/>
</dbReference>
<dbReference type="Proteomes" id="UP001597468">
    <property type="component" value="Unassembled WGS sequence"/>
</dbReference>
<dbReference type="SUPFAM" id="SSF48452">
    <property type="entry name" value="TPR-like"/>
    <property type="match status" value="1"/>
</dbReference>
<dbReference type="EMBL" id="JBHULT010000003">
    <property type="protein sequence ID" value="MFD2516309.1"/>
    <property type="molecule type" value="Genomic_DNA"/>
</dbReference>
<keyword evidence="4" id="KW-1185">Reference proteome</keyword>
<comment type="caution">
    <text evidence="3">The sequence shown here is derived from an EMBL/GenBank/DDBJ whole genome shotgun (WGS) entry which is preliminary data.</text>
</comment>
<reference evidence="4" key="1">
    <citation type="journal article" date="2019" name="Int. J. Syst. Evol. Microbiol.">
        <title>The Global Catalogue of Microorganisms (GCM) 10K type strain sequencing project: providing services to taxonomists for standard genome sequencing and annotation.</title>
        <authorList>
            <consortium name="The Broad Institute Genomics Platform"/>
            <consortium name="The Broad Institute Genome Sequencing Center for Infectious Disease"/>
            <person name="Wu L."/>
            <person name="Ma J."/>
        </authorList>
    </citation>
    <scope>NUCLEOTIDE SEQUENCE [LARGE SCALE GENOMIC DNA]</scope>
    <source>
        <strain evidence="4">KCTC 42585</strain>
    </source>
</reference>
<dbReference type="InterPro" id="IPR019734">
    <property type="entry name" value="TPR_rpt"/>
</dbReference>
<feature type="signal peptide" evidence="2">
    <location>
        <begin position="1"/>
        <end position="24"/>
    </location>
</feature>
<feature type="repeat" description="TPR" evidence="1">
    <location>
        <begin position="102"/>
        <end position="135"/>
    </location>
</feature>
<organism evidence="3 4">
    <name type="scientific">Salinimicrobium flavum</name>
    <dbReference type="NCBI Taxonomy" id="1737065"/>
    <lineage>
        <taxon>Bacteria</taxon>
        <taxon>Pseudomonadati</taxon>
        <taxon>Bacteroidota</taxon>
        <taxon>Flavobacteriia</taxon>
        <taxon>Flavobacteriales</taxon>
        <taxon>Flavobacteriaceae</taxon>
        <taxon>Salinimicrobium</taxon>
    </lineage>
</organism>
<proteinExistence type="predicted"/>
<protein>
    <submittedName>
        <fullName evidence="3">Tetratricopeptide repeat protein</fullName>
    </submittedName>
</protein>
<feature type="chain" id="PRO_5045261809" evidence="2">
    <location>
        <begin position="25"/>
        <end position="305"/>
    </location>
</feature>
<keyword evidence="1" id="KW-0802">TPR repeat</keyword>
<name>A0ABW5ISC0_9FLAO</name>
<dbReference type="RefSeq" id="WP_380747290.1">
    <property type="nucleotide sequence ID" value="NZ_JBHULT010000003.1"/>
</dbReference>
<gene>
    <name evidence="3" type="ORF">ACFSTG_00210</name>
</gene>
<sequence length="305" mass="36059">METKINLKCVMSLLLICFISTVFAQDEKEFPLGYLIYEEYSNNGVDMAITRYQDLKAEKSDQYPWDDRQLNAAGYRIMNEDGDMEAAGKIFRLNMEEYPQAANPYDSYGDYLVKKGNEKEAREYFEKSMAISKNSEVEWEKNVLYPITASKMAKLDKKDKRMDFLLGDWQIDAIVYEDGKETQKMKTSDKIKFDEPTNSIYLHHFDDQNESMGVRIITYDAIDDEFDVAYFNNDRLRGIEVSHMKMKDLGNNKLEFMDSFTEREGQEMFLKHEIEKISDNEINWVIFEKNDKDDWQRVYAMNMKK</sequence>
<evidence type="ECO:0000313" key="4">
    <source>
        <dbReference type="Proteomes" id="UP001597468"/>
    </source>
</evidence>